<comment type="caution">
    <text evidence="1">The sequence shown here is derived from an EMBL/GenBank/DDBJ whole genome shotgun (WGS) entry which is preliminary data.</text>
</comment>
<reference evidence="1 2" key="1">
    <citation type="submission" date="2015-10" db="EMBL/GenBank/DDBJ databases">
        <title>Genome analyses suggest a sexual origin of heterokaryosis in a supposedly ancient asexual fungus.</title>
        <authorList>
            <person name="Ropars J."/>
            <person name="Sedzielewska K."/>
            <person name="Noel J."/>
            <person name="Charron P."/>
            <person name="Farinelli L."/>
            <person name="Marton T."/>
            <person name="Kruger M."/>
            <person name="Pelin A."/>
            <person name="Brachmann A."/>
            <person name="Corradi N."/>
        </authorList>
    </citation>
    <scope>NUCLEOTIDE SEQUENCE [LARGE SCALE GENOMIC DNA]</scope>
    <source>
        <strain evidence="1 2">A4</strain>
    </source>
</reference>
<organism evidence="1 2">
    <name type="scientific">Rhizophagus irregularis</name>
    <dbReference type="NCBI Taxonomy" id="588596"/>
    <lineage>
        <taxon>Eukaryota</taxon>
        <taxon>Fungi</taxon>
        <taxon>Fungi incertae sedis</taxon>
        <taxon>Mucoromycota</taxon>
        <taxon>Glomeromycotina</taxon>
        <taxon>Glomeromycetes</taxon>
        <taxon>Glomerales</taxon>
        <taxon>Glomeraceae</taxon>
        <taxon>Rhizophagus</taxon>
    </lineage>
</organism>
<name>A0A2I1HAC1_9GLOM</name>
<evidence type="ECO:0000313" key="2">
    <source>
        <dbReference type="Proteomes" id="UP000234323"/>
    </source>
</evidence>
<dbReference type="EMBL" id="LLXI01001964">
    <property type="protein sequence ID" value="PKY55790.1"/>
    <property type="molecule type" value="Genomic_DNA"/>
</dbReference>
<proteinExistence type="predicted"/>
<dbReference type="Proteomes" id="UP000234323">
    <property type="component" value="Unassembled WGS sequence"/>
</dbReference>
<protein>
    <recommendedName>
        <fullName evidence="3">Protein kinase domain-containing protein</fullName>
    </recommendedName>
</protein>
<evidence type="ECO:0008006" key="3">
    <source>
        <dbReference type="Google" id="ProtNLM"/>
    </source>
</evidence>
<accession>A0A2I1HAC1</accession>
<gene>
    <name evidence="1" type="ORF">RhiirA4_475506</name>
</gene>
<dbReference type="AlphaFoldDB" id="A0A2I1HAC1"/>
<keyword evidence="2" id="KW-1185">Reference proteome</keyword>
<evidence type="ECO:0000313" key="1">
    <source>
        <dbReference type="EMBL" id="PKY55790.1"/>
    </source>
</evidence>
<sequence>MERRSRKGEMDLMDFEICSTYERTFCRNKTTFSSRQINIREEIKINEACKYYDSEESPRFNNELAMLQLLNNSDNIIKFLGLSDFDEGRSNLEPKVANFNFERPAKYRYTFRFLGATFRFCMLLWEVAFDIITYRDLCYTNIIDHAKAGKRVSIDFGPNPSDVQEDFAKINSSW</sequence>